<dbReference type="InterPro" id="IPR029045">
    <property type="entry name" value="ClpP/crotonase-like_dom_sf"/>
</dbReference>
<gene>
    <name evidence="1" type="ORF">G6N73_07940</name>
</gene>
<reference evidence="1 2" key="1">
    <citation type="submission" date="2020-02" db="EMBL/GenBank/DDBJ databases">
        <title>Genome sequence of strain CCNWXJ40-4.</title>
        <authorList>
            <person name="Gao J."/>
            <person name="Sun J."/>
        </authorList>
    </citation>
    <scope>NUCLEOTIDE SEQUENCE [LARGE SCALE GENOMIC DNA]</scope>
    <source>
        <strain evidence="1 2">CCNWXJ 40-4</strain>
    </source>
</reference>
<dbReference type="Proteomes" id="UP001642900">
    <property type="component" value="Unassembled WGS sequence"/>
</dbReference>
<evidence type="ECO:0000313" key="2">
    <source>
        <dbReference type="Proteomes" id="UP001642900"/>
    </source>
</evidence>
<accession>A0A6G4W8L9</accession>
<protein>
    <submittedName>
        <fullName evidence="1">Uncharacterized protein</fullName>
    </submittedName>
</protein>
<dbReference type="EMBL" id="JAAKZF010000006">
    <property type="protein sequence ID" value="NGO51112.1"/>
    <property type="molecule type" value="Genomic_DNA"/>
</dbReference>
<sequence length="288" mass="31827">MVLQSPGGLVSEALQIGAEIRLRNFATMVFADGECYSACGLIWVSGARRYMSPDSKIGFHAAYREENGEYRESGVANAEIGSFLTHLGLRIEAIRYFTVAGPQEFLLLTPERARALGIEVFEQNGPEVTSPTQAPTADIHADRFVSYTLLQSRCTGFLQPSATAIDRGIRRAFEEGNRLVSSEKWIELWTPMLDQVKSQLNAKGPLLLCLETESHLRRQTVLAECNRSRSRRDRACLRSRPCHLQHQGFEGCGSAGSILSAIRLFASSDESLGFPHLSGAQDAVVRQH</sequence>
<evidence type="ECO:0000313" key="1">
    <source>
        <dbReference type="EMBL" id="NGO51112.1"/>
    </source>
</evidence>
<dbReference type="Gene3D" id="3.90.226.10">
    <property type="entry name" value="2-enoyl-CoA Hydratase, Chain A, domain 1"/>
    <property type="match status" value="1"/>
</dbReference>
<proteinExistence type="predicted"/>
<keyword evidence="2" id="KW-1185">Reference proteome</keyword>
<name>A0A6G4W8L9_9HYPH</name>
<organism evidence="1 2">
    <name type="scientific">Allomesorhizobium camelthorni</name>
    <dbReference type="NCBI Taxonomy" id="475069"/>
    <lineage>
        <taxon>Bacteria</taxon>
        <taxon>Pseudomonadati</taxon>
        <taxon>Pseudomonadota</taxon>
        <taxon>Alphaproteobacteria</taxon>
        <taxon>Hyphomicrobiales</taxon>
        <taxon>Phyllobacteriaceae</taxon>
        <taxon>Allomesorhizobium</taxon>
    </lineage>
</organism>
<comment type="caution">
    <text evidence="1">The sequence shown here is derived from an EMBL/GenBank/DDBJ whole genome shotgun (WGS) entry which is preliminary data.</text>
</comment>
<dbReference type="SUPFAM" id="SSF52096">
    <property type="entry name" value="ClpP/crotonase"/>
    <property type="match status" value="1"/>
</dbReference>
<dbReference type="AlphaFoldDB" id="A0A6G4W8L9"/>